<evidence type="ECO:0000313" key="3">
    <source>
        <dbReference type="Proteomes" id="UP001207582"/>
    </source>
</evidence>
<proteinExistence type="predicted"/>
<evidence type="ECO:0000313" key="2">
    <source>
        <dbReference type="EMBL" id="MCW3783592.1"/>
    </source>
</evidence>
<name>A0ABT3J7C8_9RHOB</name>
<protein>
    <submittedName>
        <fullName evidence="2">Uncharacterized protein</fullName>
    </submittedName>
</protein>
<organism evidence="2 3">
    <name type="scientific">Defluviimonas salinarum</name>
    <dbReference type="NCBI Taxonomy" id="2992147"/>
    <lineage>
        <taxon>Bacteria</taxon>
        <taxon>Pseudomonadati</taxon>
        <taxon>Pseudomonadota</taxon>
        <taxon>Alphaproteobacteria</taxon>
        <taxon>Rhodobacterales</taxon>
        <taxon>Paracoccaceae</taxon>
        <taxon>Albidovulum</taxon>
    </lineage>
</organism>
<keyword evidence="3" id="KW-1185">Reference proteome</keyword>
<evidence type="ECO:0000256" key="1">
    <source>
        <dbReference type="SAM" id="Coils"/>
    </source>
</evidence>
<accession>A0ABT3J7C8</accession>
<keyword evidence="1" id="KW-0175">Coiled coil</keyword>
<dbReference type="EMBL" id="JAPDOG010000021">
    <property type="protein sequence ID" value="MCW3783592.1"/>
    <property type="molecule type" value="Genomic_DNA"/>
</dbReference>
<gene>
    <name evidence="2" type="ORF">OM960_18795</name>
</gene>
<dbReference type="Proteomes" id="UP001207582">
    <property type="component" value="Unassembled WGS sequence"/>
</dbReference>
<feature type="coiled-coil region" evidence="1">
    <location>
        <begin position="99"/>
        <end position="137"/>
    </location>
</feature>
<comment type="caution">
    <text evidence="2">The sequence shown here is derived from an EMBL/GenBank/DDBJ whole genome shotgun (WGS) entry which is preliminary data.</text>
</comment>
<dbReference type="RefSeq" id="WP_264773036.1">
    <property type="nucleotide sequence ID" value="NZ_JAPDOG010000021.1"/>
</dbReference>
<reference evidence="2 3" key="1">
    <citation type="submission" date="2022-10" db="EMBL/GenBank/DDBJ databases">
        <title>Defluviimonas sp. CAU 1641 isolated from mud.</title>
        <authorList>
            <person name="Kim W."/>
        </authorList>
    </citation>
    <scope>NUCLEOTIDE SEQUENCE [LARGE SCALE GENOMIC DNA]</scope>
    <source>
        <strain evidence="2 3">CAU 1641</strain>
    </source>
</reference>
<sequence length="140" mass="16661">MDTEELNKMVELQEVLRDATQRAATLYNQRVKEAGHTRREYEWFGTEEADSYEIDIYKKVVEIRGSENWRGGVDHFDCKIPFDCLADETWEKATRKSAMDFIQKKKEEEEAAIQKERERKEGRRRVLRGELAKLDEELDE</sequence>